<evidence type="ECO:0000256" key="4">
    <source>
        <dbReference type="ARBA" id="ARBA00023136"/>
    </source>
</evidence>
<keyword evidence="3 5" id="KW-1133">Transmembrane helix</keyword>
<keyword evidence="4 5" id="KW-0472">Membrane</keyword>
<organism evidence="6 7">
    <name type="scientific">Halovulum dunhuangense</name>
    <dbReference type="NCBI Taxonomy" id="1505036"/>
    <lineage>
        <taxon>Bacteria</taxon>
        <taxon>Pseudomonadati</taxon>
        <taxon>Pseudomonadota</taxon>
        <taxon>Alphaproteobacteria</taxon>
        <taxon>Rhodobacterales</taxon>
        <taxon>Paracoccaceae</taxon>
        <taxon>Halovulum</taxon>
    </lineage>
</organism>
<dbReference type="RefSeq" id="WP_171326438.1">
    <property type="nucleotide sequence ID" value="NZ_JABFBC010000002.1"/>
</dbReference>
<keyword evidence="7" id="KW-1185">Reference proteome</keyword>
<feature type="transmembrane region" description="Helical" evidence="5">
    <location>
        <begin position="67"/>
        <end position="94"/>
    </location>
</feature>
<name>A0A849L582_9RHOB</name>
<proteinExistence type="predicted"/>
<sequence length="231" mass="24662">MPGDIAHALGQLGDRRIWSVILLTAALTALALAGLVWVGATLLAWLLPDTLSLPFIGAVDLSGGWVAWLSGLPFLVLSAVLVAPVALAVMSLFLERIADAVEARHYPGLPPARGLPVAAALREAVRFLGLVVVVNLAALVVYVVSAVFAPLVFWAVNGFLLGREYYQLVAARRLGLAGADALRRRHRGEIWLTGALLAVPLTVPVLNLFVPVIGVAAFTHQFHRHRMRGAE</sequence>
<dbReference type="Proteomes" id="UP000572377">
    <property type="component" value="Unassembled WGS sequence"/>
</dbReference>
<gene>
    <name evidence="6" type="ORF">HMH01_14300</name>
</gene>
<reference evidence="6 7" key="1">
    <citation type="submission" date="2020-05" db="EMBL/GenBank/DDBJ databases">
        <title>Gimesia benthica sp. nov., a novel planctomycete isolated from a deep-sea water sample of the Northwest Indian Ocean.</title>
        <authorList>
            <person name="Wang J."/>
            <person name="Ruan C."/>
            <person name="Song L."/>
            <person name="Zhu Y."/>
            <person name="Li A."/>
            <person name="Zheng X."/>
            <person name="Wang L."/>
            <person name="Lu Z."/>
            <person name="Huang Y."/>
            <person name="Du W."/>
            <person name="Zhou Y."/>
            <person name="Huang L."/>
            <person name="Dai X."/>
        </authorList>
    </citation>
    <scope>NUCLEOTIDE SEQUENCE [LARGE SCALE GENOMIC DNA]</scope>
    <source>
        <strain evidence="6 7">YYQ-30</strain>
    </source>
</reference>
<dbReference type="EMBL" id="JABFBC010000002">
    <property type="protein sequence ID" value="NNU81608.1"/>
    <property type="molecule type" value="Genomic_DNA"/>
</dbReference>
<feature type="transmembrane region" description="Helical" evidence="5">
    <location>
        <begin position="127"/>
        <end position="156"/>
    </location>
</feature>
<comment type="caution">
    <text evidence="6">The sequence shown here is derived from an EMBL/GenBank/DDBJ whole genome shotgun (WGS) entry which is preliminary data.</text>
</comment>
<feature type="transmembrane region" description="Helical" evidence="5">
    <location>
        <begin position="190"/>
        <end position="218"/>
    </location>
</feature>
<evidence type="ECO:0000313" key="7">
    <source>
        <dbReference type="Proteomes" id="UP000572377"/>
    </source>
</evidence>
<dbReference type="AlphaFoldDB" id="A0A849L582"/>
<evidence type="ECO:0000313" key="6">
    <source>
        <dbReference type="EMBL" id="NNU81608.1"/>
    </source>
</evidence>
<keyword evidence="2 5" id="KW-0812">Transmembrane</keyword>
<evidence type="ECO:0000256" key="1">
    <source>
        <dbReference type="ARBA" id="ARBA00004141"/>
    </source>
</evidence>
<feature type="transmembrane region" description="Helical" evidence="5">
    <location>
        <begin position="20"/>
        <end position="47"/>
    </location>
</feature>
<dbReference type="Pfam" id="PF07264">
    <property type="entry name" value="EI24"/>
    <property type="match status" value="1"/>
</dbReference>
<evidence type="ECO:0008006" key="8">
    <source>
        <dbReference type="Google" id="ProtNLM"/>
    </source>
</evidence>
<protein>
    <recommendedName>
        <fullName evidence="8">CysZ protein</fullName>
    </recommendedName>
</protein>
<evidence type="ECO:0000256" key="3">
    <source>
        <dbReference type="ARBA" id="ARBA00022989"/>
    </source>
</evidence>
<evidence type="ECO:0000256" key="2">
    <source>
        <dbReference type="ARBA" id="ARBA00022692"/>
    </source>
</evidence>
<dbReference type="InterPro" id="IPR059112">
    <property type="entry name" value="CysZ/EI24"/>
</dbReference>
<accession>A0A849L582</accession>
<evidence type="ECO:0000256" key="5">
    <source>
        <dbReference type="SAM" id="Phobius"/>
    </source>
</evidence>
<comment type="subcellular location">
    <subcellularLocation>
        <location evidence="1">Membrane</location>
        <topology evidence="1">Multi-pass membrane protein</topology>
    </subcellularLocation>
</comment>